<name>M4VBP5_9BACT</name>
<dbReference type="GO" id="GO:0006099">
    <property type="term" value="P:tricarboxylic acid cycle"/>
    <property type="evidence" value="ECO:0007669"/>
    <property type="project" value="InterPro"/>
</dbReference>
<dbReference type="InterPro" id="IPR015813">
    <property type="entry name" value="Pyrv/PenolPyrv_kinase-like_dom"/>
</dbReference>
<sequence>MTHLSSELRTLVYQSVFQFGLVIQRELGEKKYNMVESIRKKMVELRKASDENSFQQLNTLYRQIEKWSTEDRTHLAHAFTLMLELMNACENAYRSYRLDQKDHTSVAPKSKLPSAVIYVLTAHPTEARSPQNIAVFHLIQDLLQQSLVRATNIKAEFSLTASESEKLFHLLELAWHTPIARKRSPHVKDEAEHIYSLILRDHVLLALLDMESHDVPLFIRTWVGGDKDGHPGVNEKVMRESLSLSRKRLVEVATDLLRQVQQSLDYTQSSKLLTDLQTDLQKVKKALSQIKVLKKSDAKRIDSMHKLVHSFLGLYTRSFGVEHPSLLQLKKLLHIFPALVIPLELRESSDVLMSRPLSQPSLVIDRMLRLLADLSDGGDPRWYVRGFIISMTQKPEHVIMAFKRQRLFLKKRSIPVIPLFEDAESLRDAEQIMQVLLKMPQIKSAAKNDWGARFEMMVGYSDSSKESGALYSRIAIATALPQLERVCKKAGLTSVFFHGSGGSVDRGGGSIDDQIAWWPKTALDRYKVTIQGEMIDRSLATPSIAQRQVQKIIEYAAKGLTQKSQPLPSSELKKFSGRVASYYRQTITESEFLKISERATPYSYLNLLKIGSRPSKRSGELTVKNLRAIPWVLCWTQTRVLFQTWWGVGSAWEESTSAQKKALKASYKKEAVFRSYIKALGFTIAKVEMPVWKVYLSQCGLPQSEVDMVYASFQKEYQRTIRAYQEITGEKQFLWFRPWLGESIQLRSSMIHPLNLLQITAKKKNEADLLRVTVTGISSGMLTTG</sequence>
<dbReference type="SUPFAM" id="SSF51621">
    <property type="entry name" value="Phosphoenolpyruvate/pyruvate domain"/>
    <property type="match status" value="1"/>
</dbReference>
<protein>
    <recommendedName>
        <fullName evidence="2">Phosphoenolpyruvate carboxylase</fullName>
    </recommendedName>
</protein>
<dbReference type="STRING" id="1184267.A11Q_1230"/>
<dbReference type="AlphaFoldDB" id="M4VBP5"/>
<dbReference type="Proteomes" id="UP000012040">
    <property type="component" value="Chromosome"/>
</dbReference>
<dbReference type="Pfam" id="PF00311">
    <property type="entry name" value="PEPcase"/>
    <property type="match status" value="3"/>
</dbReference>
<evidence type="ECO:0000256" key="1">
    <source>
        <dbReference type="ARBA" id="ARBA00003670"/>
    </source>
</evidence>
<evidence type="ECO:0000313" key="3">
    <source>
        <dbReference type="EMBL" id="AGH95446.1"/>
    </source>
</evidence>
<dbReference type="PATRIC" id="fig|1184267.3.peg.1245"/>
<dbReference type="GO" id="GO:0015977">
    <property type="term" value="P:carbon fixation"/>
    <property type="evidence" value="ECO:0007669"/>
    <property type="project" value="InterPro"/>
</dbReference>
<accession>M4VBP5</accession>
<gene>
    <name evidence="3" type="ORF">A11Q_1230</name>
</gene>
<dbReference type="GO" id="GO:0008964">
    <property type="term" value="F:phosphoenolpyruvate carboxylase activity"/>
    <property type="evidence" value="ECO:0007669"/>
    <property type="project" value="InterPro"/>
</dbReference>
<reference evidence="3 4" key="1">
    <citation type="journal article" date="2013" name="ISME J.">
        <title>By their genes ye shall know them: genomic signatures of predatory bacteria.</title>
        <authorList>
            <person name="Pasternak Z."/>
            <person name="Pietrokovski S."/>
            <person name="Rotem O."/>
            <person name="Gophna U."/>
            <person name="Lurie-Weinberger M.N."/>
            <person name="Jurkevitch E."/>
        </authorList>
    </citation>
    <scope>NUCLEOTIDE SEQUENCE [LARGE SCALE GENOMIC DNA]</scope>
    <source>
        <strain evidence="3 4">JSS</strain>
    </source>
</reference>
<dbReference type="PANTHER" id="PTHR30523">
    <property type="entry name" value="PHOSPHOENOLPYRUVATE CARBOXYLASE"/>
    <property type="match status" value="1"/>
</dbReference>
<keyword evidence="4" id="KW-1185">Reference proteome</keyword>
<dbReference type="KEGG" id="bex:A11Q_1230"/>
<dbReference type="PRINTS" id="PR00150">
    <property type="entry name" value="PEPCARBXLASE"/>
</dbReference>
<evidence type="ECO:0000313" key="4">
    <source>
        <dbReference type="Proteomes" id="UP000012040"/>
    </source>
</evidence>
<dbReference type="RefSeq" id="WP_015469936.1">
    <property type="nucleotide sequence ID" value="NC_020813.1"/>
</dbReference>
<proteinExistence type="predicted"/>
<dbReference type="eggNOG" id="COG2352">
    <property type="taxonomic scope" value="Bacteria"/>
</dbReference>
<organism evidence="3 4">
    <name type="scientific">Pseudobdellovibrio exovorus JSS</name>
    <dbReference type="NCBI Taxonomy" id="1184267"/>
    <lineage>
        <taxon>Bacteria</taxon>
        <taxon>Pseudomonadati</taxon>
        <taxon>Bdellovibrionota</taxon>
        <taxon>Bdellovibrionia</taxon>
        <taxon>Bdellovibrionales</taxon>
        <taxon>Pseudobdellovibrionaceae</taxon>
        <taxon>Pseudobdellovibrio</taxon>
    </lineage>
</organism>
<comment type="function">
    <text evidence="1">Forms oxaloacetate, a four-carbon dicarboxylic acid source for the tricarboxylic acid cycle.</text>
</comment>
<dbReference type="EMBL" id="CP003537">
    <property type="protein sequence ID" value="AGH95446.1"/>
    <property type="molecule type" value="Genomic_DNA"/>
</dbReference>
<dbReference type="InterPro" id="IPR021135">
    <property type="entry name" value="PEP_COase"/>
</dbReference>
<dbReference type="OrthoDB" id="5287273at2"/>
<dbReference type="PANTHER" id="PTHR30523:SF6">
    <property type="entry name" value="PHOSPHOENOLPYRUVATE CARBOXYLASE"/>
    <property type="match status" value="1"/>
</dbReference>
<dbReference type="GO" id="GO:0005829">
    <property type="term" value="C:cytosol"/>
    <property type="evidence" value="ECO:0007669"/>
    <property type="project" value="TreeGrafter"/>
</dbReference>
<dbReference type="HOGENOM" id="CLU_006557_2_0_7"/>
<evidence type="ECO:0000256" key="2">
    <source>
        <dbReference type="ARBA" id="ARBA00022419"/>
    </source>
</evidence>